<accession>A0ABQ0D7V3</accession>
<dbReference type="Gene3D" id="3.40.50.11850">
    <property type="entry name" value="Diphthamide synthesis DPH1/DPH2 domain 2"/>
    <property type="match status" value="1"/>
</dbReference>
<proteinExistence type="inferred from homology"/>
<comment type="cofactor">
    <cofactor evidence="11">
        <name>[4Fe-4S] cluster</name>
        <dbReference type="ChEBI" id="CHEBI:49883"/>
    </cofactor>
    <text evidence="11">Binds 1 [4Fe-4S] cluster per subunit. The cluster is coordinated with 3 cysteines and an exchangeable S-adenosyl-L-methionine.</text>
</comment>
<comment type="similarity">
    <text evidence="2 11">Belongs to the DPH1/DPH2 family. DPH1 subfamily.</text>
</comment>
<dbReference type="Pfam" id="PF01866">
    <property type="entry name" value="Diphthamide_syn"/>
    <property type="match status" value="1"/>
</dbReference>
<dbReference type="InterPro" id="IPR042264">
    <property type="entry name" value="DPH1/DPH2_2"/>
</dbReference>
<keyword evidence="13" id="KW-1185">Reference proteome</keyword>
<dbReference type="EC" id="2.5.1.108" evidence="3 11"/>
<evidence type="ECO:0000256" key="8">
    <source>
        <dbReference type="ARBA" id="ARBA00023004"/>
    </source>
</evidence>
<comment type="caution">
    <text evidence="12">The sequence shown here is derived from an EMBL/GenBank/DDBJ whole genome shotgun (WGS) entry which is preliminary data.</text>
</comment>
<dbReference type="InterPro" id="IPR042263">
    <property type="entry name" value="DPH1/DPH2_1"/>
</dbReference>
<evidence type="ECO:0000313" key="12">
    <source>
        <dbReference type="EMBL" id="GAB1218853.1"/>
    </source>
</evidence>
<evidence type="ECO:0000256" key="10">
    <source>
        <dbReference type="ARBA" id="ARBA00048403"/>
    </source>
</evidence>
<dbReference type="Gene3D" id="3.40.50.11840">
    <property type="entry name" value="Diphthamide synthesis DPH1/DPH2 domain 1"/>
    <property type="match status" value="1"/>
</dbReference>
<dbReference type="SFLD" id="SFLDS00032">
    <property type="entry name" value="Radical_SAM_3-amino-3-carboxyp"/>
    <property type="match status" value="1"/>
</dbReference>
<evidence type="ECO:0000256" key="3">
    <source>
        <dbReference type="ARBA" id="ARBA00012221"/>
    </source>
</evidence>
<keyword evidence="5 11" id="KW-0808">Transferase</keyword>
<keyword evidence="9" id="KW-0411">Iron-sulfur</keyword>
<comment type="catalytic activity">
    <reaction evidence="10 11">
        <text>L-histidyl-[translation elongation factor 2] + S-adenosyl-L-methionine = 2-[(3S)-amino-3-carboxypropyl]-L-histidyl-[translation elongation factor 2] + S-methyl-5'-thioadenosine + H(+)</text>
        <dbReference type="Rhea" id="RHEA:36783"/>
        <dbReference type="Rhea" id="RHEA-COMP:9748"/>
        <dbReference type="Rhea" id="RHEA-COMP:9749"/>
        <dbReference type="ChEBI" id="CHEBI:15378"/>
        <dbReference type="ChEBI" id="CHEBI:17509"/>
        <dbReference type="ChEBI" id="CHEBI:29979"/>
        <dbReference type="ChEBI" id="CHEBI:59789"/>
        <dbReference type="ChEBI" id="CHEBI:73995"/>
        <dbReference type="EC" id="2.5.1.108"/>
    </reaction>
</comment>
<keyword evidence="8" id="KW-0408">Iron</keyword>
<dbReference type="InterPro" id="IPR016435">
    <property type="entry name" value="DPH1/DPH2"/>
</dbReference>
<dbReference type="InterPro" id="IPR035435">
    <property type="entry name" value="DPH1/DPH2_euk_archaea"/>
</dbReference>
<comment type="function">
    <text evidence="11">Catalyzes the first step of diphthamide biosynthesis, a post-translational modification of histidine which occurs in elongation factor 2.</text>
</comment>
<evidence type="ECO:0000256" key="4">
    <source>
        <dbReference type="ARBA" id="ARBA00021915"/>
    </source>
</evidence>
<dbReference type="NCBIfam" id="TIGR00322">
    <property type="entry name" value="diphth2_R"/>
    <property type="match status" value="1"/>
</dbReference>
<evidence type="ECO:0000256" key="5">
    <source>
        <dbReference type="ARBA" id="ARBA00022679"/>
    </source>
</evidence>
<sequence length="344" mass="39095">MQFDLKESEIIKEVTSRNCKRVVLQFPEGLISQGVGLQQRLEQQLPNVEFILYTDYVYGACCVDDRFTAYIHSDFLVHFGHSPLIPPHCLKVASMYIPVVADIPLEPLINNINKQLDKKLDLAIVATIQYEPYLQQLKQLLTQFNVILPKIDPLPEGITLGCTVPPLEQREMSVVFIGGGLFHAEAVAYNYPDNKVYSYDPRNQTLVPVSVNKEKFKQIMKTKIDTARKEKYIGVITSTLGRQGNQKVTDNIINLLEKNNKIPVVTYADEISTALLDSYKEVKVWVQVACPRLSIDWGEDFRQVLITPYEAFAAFDDNVKATLDFIPMDNWSIPAEGKWCASYN</sequence>
<organism evidence="12 13">
    <name type="scientific">Entamoeba nuttalli</name>
    <dbReference type="NCBI Taxonomy" id="412467"/>
    <lineage>
        <taxon>Eukaryota</taxon>
        <taxon>Amoebozoa</taxon>
        <taxon>Evosea</taxon>
        <taxon>Archamoebae</taxon>
        <taxon>Mastigamoebida</taxon>
        <taxon>Entamoebidae</taxon>
        <taxon>Entamoeba</taxon>
    </lineage>
</organism>
<dbReference type="PANTHER" id="PTHR10762:SF1">
    <property type="entry name" value="2-(3-AMINO-3-CARBOXYPROPYL)HISTIDINE SYNTHASE SUBUNIT 1"/>
    <property type="match status" value="1"/>
</dbReference>
<evidence type="ECO:0000256" key="11">
    <source>
        <dbReference type="PIRNR" id="PIRNR004967"/>
    </source>
</evidence>
<keyword evidence="6 11" id="KW-0949">S-adenosyl-L-methionine</keyword>
<reference evidence="12 13" key="1">
    <citation type="journal article" date="2019" name="PLoS Negl. Trop. Dis.">
        <title>Whole genome sequencing of Entamoeba nuttalli reveals mammalian host-related molecular signatures and a novel octapeptide-repeat surface protein.</title>
        <authorList>
            <person name="Tanaka M."/>
            <person name="Makiuchi T."/>
            <person name="Komiyama T."/>
            <person name="Shiina T."/>
            <person name="Osaki K."/>
            <person name="Tachibana H."/>
        </authorList>
    </citation>
    <scope>NUCLEOTIDE SEQUENCE [LARGE SCALE GENOMIC DNA]</scope>
    <source>
        <strain evidence="12 13">P19-061405</strain>
    </source>
</reference>
<name>A0ABQ0D7V3_9EUKA</name>
<dbReference type="PIRSF" id="PIRSF004967">
    <property type="entry name" value="DPH1"/>
    <property type="match status" value="1"/>
</dbReference>
<evidence type="ECO:0000256" key="2">
    <source>
        <dbReference type="ARBA" id="ARBA00010173"/>
    </source>
</evidence>
<dbReference type="PANTHER" id="PTHR10762">
    <property type="entry name" value="DIPHTHAMIDE BIOSYNTHESIS PROTEIN"/>
    <property type="match status" value="1"/>
</dbReference>
<dbReference type="EMBL" id="BAAFRS010000004">
    <property type="protein sequence ID" value="GAB1218853.1"/>
    <property type="molecule type" value="Genomic_DNA"/>
</dbReference>
<evidence type="ECO:0000313" key="13">
    <source>
        <dbReference type="Proteomes" id="UP001628156"/>
    </source>
</evidence>
<evidence type="ECO:0000256" key="6">
    <source>
        <dbReference type="ARBA" id="ARBA00022691"/>
    </source>
</evidence>
<dbReference type="Gene3D" id="3.40.50.11860">
    <property type="entry name" value="Diphthamide synthesis DPH1/DPH2 domain 3"/>
    <property type="match status" value="1"/>
</dbReference>
<keyword evidence="11" id="KW-0004">4Fe-4S</keyword>
<gene>
    <name evidence="12" type="ORF">ENUP19_0004G0084</name>
</gene>
<keyword evidence="7" id="KW-0479">Metal-binding</keyword>
<comment type="pathway">
    <text evidence="1 11">Protein modification; peptidyl-diphthamide biosynthesis.</text>
</comment>
<dbReference type="InterPro" id="IPR042265">
    <property type="entry name" value="DPH1/DPH2_3"/>
</dbReference>
<evidence type="ECO:0000256" key="7">
    <source>
        <dbReference type="ARBA" id="ARBA00022723"/>
    </source>
</evidence>
<dbReference type="Proteomes" id="UP001628156">
    <property type="component" value="Unassembled WGS sequence"/>
</dbReference>
<protein>
    <recommendedName>
        <fullName evidence="4 11">2-(3-amino-3-carboxypropyl)histidine synthase subunit 1</fullName>
        <ecNumber evidence="3 11">2.5.1.108</ecNumber>
    </recommendedName>
</protein>
<evidence type="ECO:0000256" key="1">
    <source>
        <dbReference type="ARBA" id="ARBA00005156"/>
    </source>
</evidence>
<evidence type="ECO:0000256" key="9">
    <source>
        <dbReference type="ARBA" id="ARBA00023014"/>
    </source>
</evidence>